<protein>
    <submittedName>
        <fullName evidence="3">Uncharacterized protein</fullName>
    </submittedName>
</protein>
<evidence type="ECO:0000313" key="3">
    <source>
        <dbReference type="EMBL" id="GAA4667227.1"/>
    </source>
</evidence>
<dbReference type="RefSeq" id="WP_345373174.1">
    <property type="nucleotide sequence ID" value="NZ_BAABLM010000001.1"/>
</dbReference>
<accession>A0ABP8VMP7</accession>
<keyword evidence="4" id="KW-1185">Reference proteome</keyword>
<feature type="region of interest" description="Disordered" evidence="1">
    <location>
        <begin position="1"/>
        <end position="44"/>
    </location>
</feature>
<feature type="transmembrane region" description="Helical" evidence="2">
    <location>
        <begin position="272"/>
        <end position="294"/>
    </location>
</feature>
<feature type="compositionally biased region" description="Low complexity" evidence="1">
    <location>
        <begin position="222"/>
        <end position="236"/>
    </location>
</feature>
<reference evidence="4" key="1">
    <citation type="journal article" date="2019" name="Int. J. Syst. Evol. Microbiol.">
        <title>The Global Catalogue of Microorganisms (GCM) 10K type strain sequencing project: providing services to taxonomists for standard genome sequencing and annotation.</title>
        <authorList>
            <consortium name="The Broad Institute Genomics Platform"/>
            <consortium name="The Broad Institute Genome Sequencing Center for Infectious Disease"/>
            <person name="Wu L."/>
            <person name="Ma J."/>
        </authorList>
    </citation>
    <scope>NUCLEOTIDE SEQUENCE [LARGE SCALE GENOMIC DNA]</scope>
    <source>
        <strain evidence="4">JCM 18956</strain>
    </source>
</reference>
<sequence>MTEEWDARGSSTMTAFLEPEDEQTVDRTGHRTGPHFPVPPERASLDDDDLVPLVARHTTDTATIDLIGILQAQLQLRAAEAASFRAWEDRMRQIGTDEALGEVEKTRLRFTGVIPVQVAPGLLSLSDLGQARASDASSASAPAPAVTAAPSSSSEATTDTATTDTAAAEAAAAAVPVEVLPPGTHPDLHDLTRPPTLDDELAVLDPEPVVTGDEPGDARPGVTAPTPAASTSSVPPRSRSRILAGALAVLAALVVAASLLFAFVGVPIEPTSILVAVAVLGAAWIGLVVGRVALRSRAVGAAPKSAPVTPRTAWALVVGLVAGVAVGQGLVLSSAPAFTWQGYLARALGIHGLTFPVSAVVGVVAALVVSFVVVVVVERAPAGADDAGSTPLNSQA</sequence>
<keyword evidence="2" id="KW-0472">Membrane</keyword>
<feature type="transmembrane region" description="Helical" evidence="2">
    <location>
        <begin position="314"/>
        <end position="335"/>
    </location>
</feature>
<name>A0ABP8VMP7_9MICO</name>
<dbReference type="Proteomes" id="UP001501295">
    <property type="component" value="Unassembled WGS sequence"/>
</dbReference>
<evidence type="ECO:0000256" key="2">
    <source>
        <dbReference type="SAM" id="Phobius"/>
    </source>
</evidence>
<feature type="region of interest" description="Disordered" evidence="1">
    <location>
        <begin position="135"/>
        <end position="170"/>
    </location>
</feature>
<gene>
    <name evidence="3" type="ORF">GCM10025780_06650</name>
</gene>
<dbReference type="EMBL" id="BAABLM010000001">
    <property type="protein sequence ID" value="GAA4667227.1"/>
    <property type="molecule type" value="Genomic_DNA"/>
</dbReference>
<organism evidence="3 4">
    <name type="scientific">Frondihabitans cladoniiphilus</name>
    <dbReference type="NCBI Taxonomy" id="715785"/>
    <lineage>
        <taxon>Bacteria</taxon>
        <taxon>Bacillati</taxon>
        <taxon>Actinomycetota</taxon>
        <taxon>Actinomycetes</taxon>
        <taxon>Micrococcales</taxon>
        <taxon>Microbacteriaceae</taxon>
        <taxon>Frondihabitans</taxon>
    </lineage>
</organism>
<proteinExistence type="predicted"/>
<evidence type="ECO:0000256" key="1">
    <source>
        <dbReference type="SAM" id="MobiDB-lite"/>
    </source>
</evidence>
<comment type="caution">
    <text evidence="3">The sequence shown here is derived from an EMBL/GenBank/DDBJ whole genome shotgun (WGS) entry which is preliminary data.</text>
</comment>
<keyword evidence="2" id="KW-0812">Transmembrane</keyword>
<feature type="transmembrane region" description="Helical" evidence="2">
    <location>
        <begin position="242"/>
        <end position="266"/>
    </location>
</feature>
<feature type="transmembrane region" description="Helical" evidence="2">
    <location>
        <begin position="355"/>
        <end position="377"/>
    </location>
</feature>
<evidence type="ECO:0000313" key="4">
    <source>
        <dbReference type="Proteomes" id="UP001501295"/>
    </source>
</evidence>
<feature type="region of interest" description="Disordered" evidence="1">
    <location>
        <begin position="207"/>
        <end position="236"/>
    </location>
</feature>
<keyword evidence="2" id="KW-1133">Transmembrane helix</keyword>